<dbReference type="AlphaFoldDB" id="A0A815LGX9"/>
<feature type="region of interest" description="Disordered" evidence="1">
    <location>
        <begin position="16"/>
        <end position="54"/>
    </location>
</feature>
<proteinExistence type="predicted"/>
<evidence type="ECO:0000313" key="4">
    <source>
        <dbReference type="Proteomes" id="UP000663889"/>
    </source>
</evidence>
<reference evidence="3" key="1">
    <citation type="submission" date="2021-02" db="EMBL/GenBank/DDBJ databases">
        <authorList>
            <person name="Nowell W R."/>
        </authorList>
    </citation>
    <scope>NUCLEOTIDE SEQUENCE</scope>
</reference>
<gene>
    <name evidence="3" type="ORF">SEV965_LOCUS31813</name>
</gene>
<dbReference type="InterPro" id="IPR058554">
    <property type="entry name" value="RAG1_RNase_H"/>
</dbReference>
<protein>
    <recommendedName>
        <fullName evidence="2">V(D)J recombination-activating protein 1 RNase H domain-containing protein</fullName>
    </recommendedName>
</protein>
<organism evidence="3 4">
    <name type="scientific">Rotaria sordida</name>
    <dbReference type="NCBI Taxonomy" id="392033"/>
    <lineage>
        <taxon>Eukaryota</taxon>
        <taxon>Metazoa</taxon>
        <taxon>Spiralia</taxon>
        <taxon>Gnathifera</taxon>
        <taxon>Rotifera</taxon>
        <taxon>Eurotatoria</taxon>
        <taxon>Bdelloidea</taxon>
        <taxon>Philodinida</taxon>
        <taxon>Philodinidae</taxon>
        <taxon>Rotaria</taxon>
    </lineage>
</organism>
<comment type="caution">
    <text evidence="3">The sequence shown here is derived from an EMBL/GenBank/DDBJ whole genome shotgun (WGS) entry which is preliminary data.</text>
</comment>
<feature type="compositionally biased region" description="Low complexity" evidence="1">
    <location>
        <begin position="28"/>
        <end position="44"/>
    </location>
</feature>
<dbReference type="EMBL" id="CAJNOU010003786">
    <property type="protein sequence ID" value="CAF1409813.1"/>
    <property type="molecule type" value="Genomic_DNA"/>
</dbReference>
<dbReference type="Proteomes" id="UP000663889">
    <property type="component" value="Unassembled WGS sequence"/>
</dbReference>
<feature type="domain" description="V(D)J recombination-activating protein 1 RNase H" evidence="2">
    <location>
        <begin position="227"/>
        <end position="350"/>
    </location>
</feature>
<accession>A0A815LGX9</accession>
<name>A0A815LGX9_9BILA</name>
<evidence type="ECO:0000256" key="1">
    <source>
        <dbReference type="SAM" id="MobiDB-lite"/>
    </source>
</evidence>
<evidence type="ECO:0000259" key="2">
    <source>
        <dbReference type="Pfam" id="PF26100"/>
    </source>
</evidence>
<evidence type="ECO:0000313" key="3">
    <source>
        <dbReference type="EMBL" id="CAF1409813.1"/>
    </source>
</evidence>
<dbReference type="Pfam" id="PF26100">
    <property type="entry name" value="RAG1_RNase_H"/>
    <property type="match status" value="1"/>
</dbReference>
<sequence length="487" mass="56155">MSAKVEQDSDFQLLPVSESSTNLKARSRSSTSVTTSSSSTSSYSPPLPTFTAPLSPLAKRQRDFSEVSSRQKRRRLCDLNSELDEFVLANNLTINQVIGYLLYQRNYNNNKYLANLGHQLYEDKCIQNASLQNLDLDEALALKYHLNLSRTDMDFVKWFSNDYINVPNRQYIKNHTDDLIPYLTSCRNGKGIYAKDRRQSIQLTIQRLIDVLHSKHINVPNHLSYREKTGHEGASSMSIYRSTENPMSDPNIFCKMFVPLALKDEKSDEILWQNESPNSALYARPLLLVVEKENHELFRFVNETYEHQEKSLEQNGLIFQYKNETYNVKIKIEASMKDMKVRMAESGLGGAQCLMCSTKQEDWKDLKKISDPNFFHINQTAEKTLALYNQLVDNDGNILKCKNDYDTRTGVTSKPLSINDQHFITITHQYINGTSWILKIMSHMRANILSWIIHGKDKQNRISKEKKAMLTIIQDKTGLRFDQCDST</sequence>